<reference evidence="1" key="1">
    <citation type="journal article" date="2021" name="Environ. Microbiol.">
        <title>Gene family expansions and transcriptome signatures uncover fungal adaptations to wood decay.</title>
        <authorList>
            <person name="Hage H."/>
            <person name="Miyauchi S."/>
            <person name="Viragh M."/>
            <person name="Drula E."/>
            <person name="Min B."/>
            <person name="Chaduli D."/>
            <person name="Navarro D."/>
            <person name="Favel A."/>
            <person name="Norest M."/>
            <person name="Lesage-Meessen L."/>
            <person name="Balint B."/>
            <person name="Merenyi Z."/>
            <person name="de Eugenio L."/>
            <person name="Morin E."/>
            <person name="Martinez A.T."/>
            <person name="Baldrian P."/>
            <person name="Stursova M."/>
            <person name="Martinez M.J."/>
            <person name="Novotny C."/>
            <person name="Magnuson J.K."/>
            <person name="Spatafora J.W."/>
            <person name="Maurice S."/>
            <person name="Pangilinan J."/>
            <person name="Andreopoulos W."/>
            <person name="LaButti K."/>
            <person name="Hundley H."/>
            <person name="Na H."/>
            <person name="Kuo A."/>
            <person name="Barry K."/>
            <person name="Lipzen A."/>
            <person name="Henrissat B."/>
            <person name="Riley R."/>
            <person name="Ahrendt S."/>
            <person name="Nagy L.G."/>
            <person name="Grigoriev I.V."/>
            <person name="Martin F."/>
            <person name="Rosso M.N."/>
        </authorList>
    </citation>
    <scope>NUCLEOTIDE SEQUENCE</scope>
    <source>
        <strain evidence="1">CBS 384.51</strain>
    </source>
</reference>
<sequence length="1166" mass="128920">MASQEREIALRAHIRTLLLDYALSHLTENYVDHTEAFVSQVLVPTLGVLPTSDPTLPILEPSLYDQLNSSLKIGRLPAYNEKWSTDSQSLSLIKYNFAATRQSQDVPSSACWREDTFSPMERISSLVLSRKARKETPKLGSNSVSAHTFSSLADLIDKHRLPQIQDEAIEEKTNLLMNDVLGHRIALDAGIHTELHNLLKSTLNLAPNRGTSSSSAHNSHCENFVRSISPPIDLPESLTPPVFAQESMFGTGVAALDIRDRGVRKFERIKSMILPQALPQKDIVDDDPSSEDCYMRDMSIANGWHTFPAPSSPTPSLEEEVDELDPKWLISSSSPIQQPVFEMMDEYELPRTEKFRGMDKKVDLPGSGERLDMFLSFLRPIPCAPGSTGGPDVKVVTPPKSQITSPSTSIAASLSMIGQAPSMLTELETNEIYPDFVSAELAAPSSDDSLGLQAVVEILDRGGENAPKHNFDASAFIIRERLDEKETMLMDVPELAPPNQHTSTGPVIPTTLSALRADSEDGRAEARSSLIGFLRKIKGFQSLNMELSWRPFHFGSSVPTHEEVTRLAEGIRQDCLADMSNEGTVSIPIVEDTLSHLLAEVDLDETVNVKDTASKKWQDEDTSGFPMPHDESTTLVVLTAAERRRLYKLPEPVYGRAGSDNEESLAEDPKLVGISRKRMRNHLSAADREDLGFCQDLAAMKDPESLAGYLENADDSRVYLLGFPTYDDTESRTSYLELADSACGFDGPDDNLDELFADVDPIHFEDAHVSDFGAAYDAGVSIDPTLLSAKCPPMESASTSMGDFSRSPRVQEVTRDSVHRIPSTLQLREESTLAFNPEADYMQPPIDLVESDSRLLDAVSAKHSLQEFMKLRAKSIAVLVDPAVVSTHSSSYINIAGPSSGPVAFQIPMELVDHTTVQAPEQAVHRDNWHRYLGSLEVIQRIALTRALSAPDCKVQLVERESLNGADIVIDPHTAVIVFLLRNLPTQCDSLNARINQLSWRFSRILVVFEAVPSCDINASKNSLAINPFSPAVVKAVKKVRRDMEIADACLDKQEGTRVQFSFPMSVDAAALIIRRYGDMSYAEDTSNGLLWDDRHWLDSDYEDPDERDLAVFDGMNVFAAAVILSRDNLDNFIDKPPEQRAAEFGELIGHDRIVSVMSKACILYR</sequence>
<evidence type="ECO:0000313" key="1">
    <source>
        <dbReference type="EMBL" id="KAI0094483.1"/>
    </source>
</evidence>
<gene>
    <name evidence="1" type="ORF">BDY19DRAFT_22568</name>
</gene>
<comment type="caution">
    <text evidence="1">The sequence shown here is derived from an EMBL/GenBank/DDBJ whole genome shotgun (WGS) entry which is preliminary data.</text>
</comment>
<protein>
    <submittedName>
        <fullName evidence="1">Uncharacterized protein</fullName>
    </submittedName>
</protein>
<dbReference type="Proteomes" id="UP001055072">
    <property type="component" value="Unassembled WGS sequence"/>
</dbReference>
<keyword evidence="2" id="KW-1185">Reference proteome</keyword>
<evidence type="ECO:0000313" key="2">
    <source>
        <dbReference type="Proteomes" id="UP001055072"/>
    </source>
</evidence>
<dbReference type="EMBL" id="MU274900">
    <property type="protein sequence ID" value="KAI0094483.1"/>
    <property type="molecule type" value="Genomic_DNA"/>
</dbReference>
<proteinExistence type="predicted"/>
<accession>A0ACB8UJB3</accession>
<name>A0ACB8UJB3_9APHY</name>
<organism evidence="1 2">
    <name type="scientific">Irpex rosettiformis</name>
    <dbReference type="NCBI Taxonomy" id="378272"/>
    <lineage>
        <taxon>Eukaryota</taxon>
        <taxon>Fungi</taxon>
        <taxon>Dikarya</taxon>
        <taxon>Basidiomycota</taxon>
        <taxon>Agaricomycotina</taxon>
        <taxon>Agaricomycetes</taxon>
        <taxon>Polyporales</taxon>
        <taxon>Irpicaceae</taxon>
        <taxon>Irpex</taxon>
    </lineage>
</organism>